<comment type="caution">
    <text evidence="2">The sequence shown here is derived from an EMBL/GenBank/DDBJ whole genome shotgun (WGS) entry which is preliminary data.</text>
</comment>
<gene>
    <name evidence="2" type="ORF">HAP48_026990</name>
</gene>
<reference evidence="2" key="1">
    <citation type="submission" date="2020-06" db="EMBL/GenBank/DDBJ databases">
        <title>Whole Genome Sequence of Bradyrhizobium sp. Strain 1S1.</title>
        <authorList>
            <person name="Bromfield E.S.P."/>
            <person name="Cloutier S."/>
        </authorList>
    </citation>
    <scope>NUCLEOTIDE SEQUENCE [LARGE SCALE GENOMIC DNA]</scope>
    <source>
        <strain evidence="2">1S1</strain>
    </source>
</reference>
<organism evidence="2">
    <name type="scientific">Bradyrhizobium septentrionale</name>
    <dbReference type="NCBI Taxonomy" id="1404411"/>
    <lineage>
        <taxon>Bacteria</taxon>
        <taxon>Pseudomonadati</taxon>
        <taxon>Pseudomonadota</taxon>
        <taxon>Alphaproteobacteria</taxon>
        <taxon>Hyphomicrobiales</taxon>
        <taxon>Nitrobacteraceae</taxon>
        <taxon>Bradyrhizobium</taxon>
    </lineage>
</organism>
<feature type="transmembrane region" description="Helical" evidence="1">
    <location>
        <begin position="14"/>
        <end position="32"/>
    </location>
</feature>
<keyword evidence="1" id="KW-1133">Transmembrane helix</keyword>
<name>A0A973W3M9_9BRAD</name>
<evidence type="ECO:0000256" key="1">
    <source>
        <dbReference type="SAM" id="Phobius"/>
    </source>
</evidence>
<keyword evidence="1" id="KW-0812">Transmembrane</keyword>
<dbReference type="AlphaFoldDB" id="A0A973W3M9"/>
<keyword evidence="1" id="KW-0472">Membrane</keyword>
<accession>A0A973W3M9</accession>
<sequence length="220" mass="24281">MPRTNLLNWAVRRLVIWLLVLGGGYLLVFGGSSTSKPIRKKISIEVATPNGTARGASVIEMVHSHAPWWYPAAVKSATSERGEAPYADLGGRRYVFVTINNQLDESPISGSLLPESMQADGSFQPNRAPMIVTFGDIEDPNTIRKLEPGAFERAFGSGYRLVSLTATDTQDPPTNGTLAQKFPVLHRQLLMPARQRVPQPYQRGDLRAINWRAFETPPTP</sequence>
<dbReference type="EMBL" id="JAAOLE020000001">
    <property type="protein sequence ID" value="NVI46540.1"/>
    <property type="molecule type" value="Genomic_DNA"/>
</dbReference>
<dbReference type="RefSeq" id="WP_166205850.1">
    <property type="nucleotide sequence ID" value="NZ_CP088285.1"/>
</dbReference>
<protein>
    <submittedName>
        <fullName evidence="2">Uncharacterized protein</fullName>
    </submittedName>
</protein>
<proteinExistence type="predicted"/>
<evidence type="ECO:0000313" key="2">
    <source>
        <dbReference type="EMBL" id="NVI46540.1"/>
    </source>
</evidence>